<keyword evidence="5" id="KW-0645">Protease</keyword>
<name>A0A5B7YC50_9ALTE</name>
<dbReference type="InterPro" id="IPR029149">
    <property type="entry name" value="Creatin/AminoP/Spt16_N"/>
</dbReference>
<dbReference type="GO" id="GO:0030145">
    <property type="term" value="F:manganese ion binding"/>
    <property type="evidence" value="ECO:0007669"/>
    <property type="project" value="InterPro"/>
</dbReference>
<keyword evidence="6" id="KW-0479">Metal-binding</keyword>
<dbReference type="PRINTS" id="PR00599">
    <property type="entry name" value="MAPEPTIDASE"/>
</dbReference>
<evidence type="ECO:0000256" key="6">
    <source>
        <dbReference type="ARBA" id="ARBA00022723"/>
    </source>
</evidence>
<sequence length="435" mass="48591">MISQQEFIARQQRLLAQCAPDSVCIIPAARMVTRSRDTEYIFRQDSDFWYLTGFDEPDTWLLLSNHERHQHSFSAMVCQPKDKTQEIWQGRRLGAEEAIARFDLDEAYELAELPEVLMEWLYGHKHVYFALGQHHHADTFVLEALSALRNAPKEDVAPPSIQDVRPLLHEMRLFKSACEVAVMKAASKISAAAHTRAIKAARPGVYEYQLEAELHHEFSMAGARSPAYSTIVGSGENACVLHYTQNNKMLEEGDLVLIDAGAEYLGYAADITRTFPVSGKFSEPQKAIYALVLKAQQKALDFISPGVTLKDATRLVVEIITEGLIELGLLSGSLSENLENERWRQFFMHGLGHFIGLDVHDVGNYRIDGEERPLQPGMVITVEPGIYIAPDADVDAAYQGIGVRIEDDVVITATGIEVLTADVPKSIEDIEALKR</sequence>
<evidence type="ECO:0000256" key="12">
    <source>
        <dbReference type="ARBA" id="ARBA00081411"/>
    </source>
</evidence>
<dbReference type="SMART" id="SM01011">
    <property type="entry name" value="AMP_N"/>
    <property type="match status" value="1"/>
</dbReference>
<organism evidence="14 15">
    <name type="scientific">Salinimonas iocasae</name>
    <dbReference type="NCBI Taxonomy" id="2572577"/>
    <lineage>
        <taxon>Bacteria</taxon>
        <taxon>Pseudomonadati</taxon>
        <taxon>Pseudomonadota</taxon>
        <taxon>Gammaproteobacteria</taxon>
        <taxon>Alteromonadales</taxon>
        <taxon>Alteromonadaceae</taxon>
        <taxon>Alteromonas/Salinimonas group</taxon>
        <taxon>Salinimonas</taxon>
    </lineage>
</organism>
<dbReference type="InterPro" id="IPR000994">
    <property type="entry name" value="Pept_M24"/>
</dbReference>
<dbReference type="EC" id="3.4.11.9" evidence="4"/>
<keyword evidence="9" id="KW-0464">Manganese</keyword>
<dbReference type="GO" id="GO:0005829">
    <property type="term" value="C:cytosol"/>
    <property type="evidence" value="ECO:0007669"/>
    <property type="project" value="TreeGrafter"/>
</dbReference>
<keyword evidence="7 14" id="KW-0378">Hydrolase</keyword>
<dbReference type="AlphaFoldDB" id="A0A5B7YC50"/>
<protein>
    <recommendedName>
        <fullName evidence="10">Xaa-Pro aminopeptidase</fullName>
        <ecNumber evidence="4">3.4.11.9</ecNumber>
    </recommendedName>
    <alternativeName>
        <fullName evidence="11">Aminopeptidase P II</fullName>
    </alternativeName>
    <alternativeName>
        <fullName evidence="12">X-Pro aminopeptidase</fullName>
    </alternativeName>
</protein>
<dbReference type="InterPro" id="IPR007865">
    <property type="entry name" value="Aminopep_P_N"/>
</dbReference>
<proteinExistence type="inferred from homology"/>
<dbReference type="SUPFAM" id="SSF53092">
    <property type="entry name" value="Creatinase/prolidase N-terminal domain"/>
    <property type="match status" value="1"/>
</dbReference>
<dbReference type="OrthoDB" id="9806388at2"/>
<dbReference type="EMBL" id="CP039852">
    <property type="protein sequence ID" value="QCZ92806.1"/>
    <property type="molecule type" value="Genomic_DNA"/>
</dbReference>
<dbReference type="RefSeq" id="WP_139755555.1">
    <property type="nucleotide sequence ID" value="NZ_CP039852.1"/>
</dbReference>
<dbReference type="Pfam" id="PF05195">
    <property type="entry name" value="AMP_N"/>
    <property type="match status" value="1"/>
</dbReference>
<keyword evidence="14" id="KW-0031">Aminopeptidase</keyword>
<accession>A0A5B7YC50</accession>
<keyword evidence="15" id="KW-1185">Reference proteome</keyword>
<comment type="similarity">
    <text evidence="3">Belongs to the peptidase M24B family.</text>
</comment>
<dbReference type="PANTHER" id="PTHR43226:SF4">
    <property type="entry name" value="XAA-PRO AMINOPEPTIDASE 3"/>
    <property type="match status" value="1"/>
</dbReference>
<evidence type="ECO:0000256" key="1">
    <source>
        <dbReference type="ARBA" id="ARBA00001424"/>
    </source>
</evidence>
<dbReference type="Gene3D" id="3.90.230.10">
    <property type="entry name" value="Creatinase/methionine aminopeptidase superfamily"/>
    <property type="match status" value="1"/>
</dbReference>
<evidence type="ECO:0000313" key="14">
    <source>
        <dbReference type="EMBL" id="QCZ92806.1"/>
    </source>
</evidence>
<dbReference type="InterPro" id="IPR001714">
    <property type="entry name" value="Pept_M24_MAP"/>
</dbReference>
<dbReference type="Proteomes" id="UP000304912">
    <property type="component" value="Chromosome"/>
</dbReference>
<feature type="domain" description="Aminopeptidase P N-terminal" evidence="13">
    <location>
        <begin position="2"/>
        <end position="138"/>
    </location>
</feature>
<gene>
    <name evidence="14" type="primary">pepP</name>
    <name evidence="14" type="ORF">FBQ74_04620</name>
</gene>
<comment type="cofactor">
    <cofactor evidence="2">
        <name>Mn(2+)</name>
        <dbReference type="ChEBI" id="CHEBI:29035"/>
    </cofactor>
</comment>
<dbReference type="GO" id="GO:0006508">
    <property type="term" value="P:proteolysis"/>
    <property type="evidence" value="ECO:0007669"/>
    <property type="project" value="UniProtKB-KW"/>
</dbReference>
<evidence type="ECO:0000256" key="8">
    <source>
        <dbReference type="ARBA" id="ARBA00023049"/>
    </source>
</evidence>
<dbReference type="Gene3D" id="3.40.350.10">
    <property type="entry name" value="Creatinase/prolidase N-terminal domain"/>
    <property type="match status" value="1"/>
</dbReference>
<evidence type="ECO:0000256" key="11">
    <source>
        <dbReference type="ARBA" id="ARBA00075356"/>
    </source>
</evidence>
<evidence type="ECO:0000256" key="4">
    <source>
        <dbReference type="ARBA" id="ARBA00012574"/>
    </source>
</evidence>
<evidence type="ECO:0000256" key="10">
    <source>
        <dbReference type="ARBA" id="ARBA00069363"/>
    </source>
</evidence>
<evidence type="ECO:0000259" key="13">
    <source>
        <dbReference type="SMART" id="SM01011"/>
    </source>
</evidence>
<reference evidence="14 15" key="1">
    <citation type="submission" date="2019-04" db="EMBL/GenBank/DDBJ databases">
        <title>Salinimonas iocasae sp. nov., a halophilic bacterium isolated from the outer tube casing of tubeworms in Okinawa Trough.</title>
        <authorList>
            <person name="Zhang H."/>
            <person name="Wang H."/>
            <person name="Li C."/>
        </authorList>
    </citation>
    <scope>NUCLEOTIDE SEQUENCE [LARGE SCALE GENOMIC DNA]</scope>
    <source>
        <strain evidence="14 15">KX18D6</strain>
    </source>
</reference>
<keyword evidence="8" id="KW-0482">Metalloprotease</keyword>
<evidence type="ECO:0000313" key="15">
    <source>
        <dbReference type="Proteomes" id="UP000304912"/>
    </source>
</evidence>
<dbReference type="CDD" id="cd01087">
    <property type="entry name" value="Prolidase"/>
    <property type="match status" value="1"/>
</dbReference>
<evidence type="ECO:0000256" key="2">
    <source>
        <dbReference type="ARBA" id="ARBA00001936"/>
    </source>
</evidence>
<dbReference type="InterPro" id="IPR052433">
    <property type="entry name" value="X-Pro_dipept-like"/>
</dbReference>
<evidence type="ECO:0000256" key="5">
    <source>
        <dbReference type="ARBA" id="ARBA00022670"/>
    </source>
</evidence>
<dbReference type="GO" id="GO:0070006">
    <property type="term" value="F:metalloaminopeptidase activity"/>
    <property type="evidence" value="ECO:0007669"/>
    <property type="project" value="InterPro"/>
</dbReference>
<dbReference type="NCBIfam" id="NF008131">
    <property type="entry name" value="PRK10879.1"/>
    <property type="match status" value="1"/>
</dbReference>
<dbReference type="FunFam" id="3.90.230.10:FF:000002">
    <property type="entry name" value="Xaa-Pro aminopeptidase 3"/>
    <property type="match status" value="1"/>
</dbReference>
<dbReference type="KEGG" id="salk:FBQ74_04620"/>
<dbReference type="PROSITE" id="PS00491">
    <property type="entry name" value="PROLINE_PEPTIDASE"/>
    <property type="match status" value="1"/>
</dbReference>
<evidence type="ECO:0000256" key="3">
    <source>
        <dbReference type="ARBA" id="ARBA00008766"/>
    </source>
</evidence>
<dbReference type="InterPro" id="IPR001131">
    <property type="entry name" value="Peptidase_M24B_aminopep-P_CS"/>
</dbReference>
<evidence type="ECO:0000256" key="7">
    <source>
        <dbReference type="ARBA" id="ARBA00022801"/>
    </source>
</evidence>
<evidence type="ECO:0000256" key="9">
    <source>
        <dbReference type="ARBA" id="ARBA00023211"/>
    </source>
</evidence>
<dbReference type="SUPFAM" id="SSF55920">
    <property type="entry name" value="Creatinase/aminopeptidase"/>
    <property type="match status" value="1"/>
</dbReference>
<dbReference type="InterPro" id="IPR036005">
    <property type="entry name" value="Creatinase/aminopeptidase-like"/>
</dbReference>
<dbReference type="Pfam" id="PF00557">
    <property type="entry name" value="Peptidase_M24"/>
    <property type="match status" value="1"/>
</dbReference>
<dbReference type="PANTHER" id="PTHR43226">
    <property type="entry name" value="XAA-PRO AMINOPEPTIDASE 3"/>
    <property type="match status" value="1"/>
</dbReference>
<comment type="catalytic activity">
    <reaction evidence="1">
        <text>Release of any N-terminal amino acid, including proline, that is linked to proline, even from a dipeptide or tripeptide.</text>
        <dbReference type="EC" id="3.4.11.9"/>
    </reaction>
</comment>